<name>A0ABW3TNJ1_9MICO</name>
<protein>
    <submittedName>
        <fullName evidence="3">Alpha/beta fold hydrolase</fullName>
    </submittedName>
</protein>
<accession>A0ABW3TNJ1</accession>
<reference evidence="4" key="1">
    <citation type="journal article" date="2019" name="Int. J. Syst. Evol. Microbiol.">
        <title>The Global Catalogue of Microorganisms (GCM) 10K type strain sequencing project: providing services to taxonomists for standard genome sequencing and annotation.</title>
        <authorList>
            <consortium name="The Broad Institute Genomics Platform"/>
            <consortium name="The Broad Institute Genome Sequencing Center for Infectious Disease"/>
            <person name="Wu L."/>
            <person name="Ma J."/>
        </authorList>
    </citation>
    <scope>NUCLEOTIDE SEQUENCE [LARGE SCALE GENOMIC DNA]</scope>
    <source>
        <strain evidence="4">CCUG 50213</strain>
    </source>
</reference>
<feature type="domain" description="DUF1023" evidence="2">
    <location>
        <begin position="385"/>
        <end position="537"/>
    </location>
</feature>
<keyword evidence="3" id="KW-0378">Hydrolase</keyword>
<dbReference type="EMBL" id="JBHTLY010000003">
    <property type="protein sequence ID" value="MFD1202048.1"/>
    <property type="molecule type" value="Genomic_DNA"/>
</dbReference>
<proteinExistence type="predicted"/>
<feature type="coiled-coil region" evidence="1">
    <location>
        <begin position="79"/>
        <end position="106"/>
    </location>
</feature>
<evidence type="ECO:0000259" key="2">
    <source>
        <dbReference type="Pfam" id="PF06259"/>
    </source>
</evidence>
<organism evidence="3 4">
    <name type="scientific">Leucobacter albus</name>
    <dbReference type="NCBI Taxonomy" id="272210"/>
    <lineage>
        <taxon>Bacteria</taxon>
        <taxon>Bacillati</taxon>
        <taxon>Actinomycetota</taxon>
        <taxon>Actinomycetes</taxon>
        <taxon>Micrococcales</taxon>
        <taxon>Microbacteriaceae</taxon>
        <taxon>Leucobacter</taxon>
    </lineage>
</organism>
<evidence type="ECO:0000256" key="1">
    <source>
        <dbReference type="SAM" id="Coils"/>
    </source>
</evidence>
<comment type="caution">
    <text evidence="3">The sequence shown here is derived from an EMBL/GenBank/DDBJ whole genome shotgun (WGS) entry which is preliminary data.</text>
</comment>
<sequence length="691" mass="72626">MGAAGRPVPPSVGVLLRGTPRAGTVEEINAVSQYLTNVRYDAVQYVTAARPAQEAIAGLESAAVERLHARLGRGLFPGVAALEDSADEAKSAVQSYAAQVAEIHREADQVWASAERALGSIAAALQSIAQICDVIAAPFSYSWDTPPPAALPEPRLRAGAGPADTAGVAELISGLRDGYRTRWLNTVLEWQLELAEVRRCVRRWSELQEERLLCEGAVAERLGRTSVGELITVGAGMPGGRRRAIAVGLTGEIGGVRAGIRTTRTFHPELRELLDSADGAKVWDAPPAPAFVAEKWAGLDESVREELIRSVPWVIGNLPGLLPSVRDRANRELVAFYREYPQTLTPEQLTLVAEAQRILDDEARQRSPKPPIQVLAFDLSGPVPRAAIGYGDLDTSSHTTFQAAGMGSDAHTALPTWDVAARNLYEAQEALLPRFEGGGPGVVAWLGYDTPAMLPNSEVFRSDSASLGAGRLAAELDGMAAAREAADAGLPAIGVVAHSYGTTMAAIALTKTKHPVDSFVMLGSAGLDTEAVPSLGSLNVRELTPGQLAVFATSAARDRLAPTGAAQAERGLPTPDARALLGLEQRVPVYGGVIAFSSEGDPARGLKGTDGHSFVGAGKTAGIAGMTASAGRGYGDNETQALDTTARATTGLIAGPDGLDLVVTEAQPVVKIVDKHTGYVGQWRMPAERND</sequence>
<keyword evidence="1" id="KW-0175">Coiled coil</keyword>
<dbReference type="GO" id="GO:0016787">
    <property type="term" value="F:hydrolase activity"/>
    <property type="evidence" value="ECO:0007669"/>
    <property type="project" value="UniProtKB-KW"/>
</dbReference>
<evidence type="ECO:0000313" key="4">
    <source>
        <dbReference type="Proteomes" id="UP001597181"/>
    </source>
</evidence>
<gene>
    <name evidence="3" type="ORF">ACFQ3U_09100</name>
</gene>
<dbReference type="SUPFAM" id="SSF53474">
    <property type="entry name" value="alpha/beta-Hydrolases"/>
    <property type="match status" value="1"/>
</dbReference>
<dbReference type="InterPro" id="IPR010427">
    <property type="entry name" value="DUF1023"/>
</dbReference>
<evidence type="ECO:0000313" key="3">
    <source>
        <dbReference type="EMBL" id="MFD1202048.1"/>
    </source>
</evidence>
<dbReference type="Proteomes" id="UP001597181">
    <property type="component" value="Unassembled WGS sequence"/>
</dbReference>
<dbReference type="Pfam" id="PF06259">
    <property type="entry name" value="Abhydrolase_8"/>
    <property type="match status" value="1"/>
</dbReference>
<dbReference type="InterPro" id="IPR029058">
    <property type="entry name" value="AB_hydrolase_fold"/>
</dbReference>
<dbReference type="RefSeq" id="WP_343961731.1">
    <property type="nucleotide sequence ID" value="NZ_BAAAKZ010000013.1"/>
</dbReference>
<keyword evidence="4" id="KW-1185">Reference proteome</keyword>